<dbReference type="InterPro" id="IPR007508">
    <property type="entry name" value="DtdA"/>
</dbReference>
<dbReference type="PANTHER" id="PTHR34667">
    <property type="entry name" value="D-AMINOACYL-TRNA DEACYLASE"/>
    <property type="match status" value="1"/>
</dbReference>
<comment type="function">
    <text evidence="4">D-aminoacyl-tRNA deacylase with broad substrate specificity. By recycling D-aminoacyl-tRNA to D-amino acids and free tRNA molecules, this enzyme counteracts the toxicity associated with the formation of D-aminoacyl-tRNA entities in vivo.</text>
</comment>
<evidence type="ECO:0000256" key="4">
    <source>
        <dbReference type="HAMAP-Rule" id="MF_00562"/>
    </source>
</evidence>
<dbReference type="GO" id="GO:0008270">
    <property type="term" value="F:zinc ion binding"/>
    <property type="evidence" value="ECO:0007669"/>
    <property type="project" value="UniProtKB-UniRule"/>
</dbReference>
<comment type="caution">
    <text evidence="5">The sequence shown here is derived from an EMBL/GenBank/DDBJ whole genome shotgun (WGS) entry which is preliminary data.</text>
</comment>
<dbReference type="EMBL" id="QNVH01000030">
    <property type="protein sequence ID" value="TDA38730.1"/>
    <property type="molecule type" value="Genomic_DNA"/>
</dbReference>
<dbReference type="AlphaFoldDB" id="A0A523BE45"/>
<evidence type="ECO:0000313" key="6">
    <source>
        <dbReference type="Proteomes" id="UP000315399"/>
    </source>
</evidence>
<keyword evidence="2 4" id="KW-0378">Hydrolase</keyword>
<name>A0A523BE45_9CREN</name>
<reference evidence="5 6" key="1">
    <citation type="journal article" date="2019" name="Nat. Microbiol.">
        <title>Expanding anaerobic alkane metabolism in the domain of Archaea.</title>
        <authorList>
            <person name="Wang Y."/>
            <person name="Wegener G."/>
            <person name="Hou J."/>
            <person name="Wang F."/>
            <person name="Xiao X."/>
        </authorList>
    </citation>
    <scope>NUCLEOTIDE SEQUENCE [LARGE SCALE GENOMIC DNA]</scope>
    <source>
        <strain evidence="5">WYZ-LMO10</strain>
    </source>
</reference>
<dbReference type="PANTHER" id="PTHR34667:SF1">
    <property type="entry name" value="D-AMINOACYL-TRNA DEACYLASE"/>
    <property type="match status" value="1"/>
</dbReference>
<comment type="catalytic activity">
    <reaction evidence="4">
        <text>glycyl-tRNA(Ala) + H2O = tRNA(Ala) + glycine + H(+)</text>
        <dbReference type="Rhea" id="RHEA:53744"/>
        <dbReference type="Rhea" id="RHEA-COMP:9657"/>
        <dbReference type="Rhea" id="RHEA-COMP:13640"/>
        <dbReference type="ChEBI" id="CHEBI:15377"/>
        <dbReference type="ChEBI" id="CHEBI:15378"/>
        <dbReference type="ChEBI" id="CHEBI:57305"/>
        <dbReference type="ChEBI" id="CHEBI:78442"/>
        <dbReference type="ChEBI" id="CHEBI:78522"/>
        <dbReference type="EC" id="3.1.1.96"/>
    </reaction>
</comment>
<keyword evidence="3 4" id="KW-0862">Zinc</keyword>
<dbReference type="HAMAP" id="MF_00562">
    <property type="entry name" value="Deacylase_DtdA"/>
    <property type="match status" value="1"/>
</dbReference>
<dbReference type="Pfam" id="PF04414">
    <property type="entry name" value="tRNA_deacylase"/>
    <property type="match status" value="1"/>
</dbReference>
<comment type="subunit">
    <text evidence="4">Monomer.</text>
</comment>
<comment type="similarity">
    <text evidence="4">Belongs to the DtdA deacylase family.</text>
</comment>
<accession>A0A523BE45</accession>
<organism evidence="5 6">
    <name type="scientific">Thermoproteota archaeon</name>
    <dbReference type="NCBI Taxonomy" id="2056631"/>
    <lineage>
        <taxon>Archaea</taxon>
        <taxon>Thermoproteota</taxon>
    </lineage>
</organism>
<dbReference type="GO" id="GO:0106026">
    <property type="term" value="F:Gly-tRNA(Ala) deacylase activity"/>
    <property type="evidence" value="ECO:0007669"/>
    <property type="project" value="RHEA"/>
</dbReference>
<keyword evidence="1 4" id="KW-0479">Metal-binding</keyword>
<dbReference type="Gene3D" id="3.40.50.10700">
    <property type="entry name" value="AF0625-like"/>
    <property type="match status" value="1"/>
</dbReference>
<evidence type="ECO:0000256" key="3">
    <source>
        <dbReference type="ARBA" id="ARBA00022833"/>
    </source>
</evidence>
<dbReference type="PIRSF" id="PIRSF016210">
    <property type="entry name" value="UCP016210"/>
    <property type="match status" value="1"/>
</dbReference>
<dbReference type="EC" id="3.1.1.96" evidence="4"/>
<dbReference type="InterPro" id="IPR018033">
    <property type="entry name" value="Deacylase_DtdA_archaea"/>
</dbReference>
<evidence type="ECO:0000256" key="1">
    <source>
        <dbReference type="ARBA" id="ARBA00022723"/>
    </source>
</evidence>
<dbReference type="Proteomes" id="UP000315399">
    <property type="component" value="Unassembled WGS sequence"/>
</dbReference>
<sequence>MKLLVYSKADPAGVNISSHLLCELSFKEVPLGSSLAYSHDDFYLIGIDSPLISMSMPAPNAEWILCLSRHKSESGIRCLTVHTPGNLCNHADFGGRPKEVAISNPCLQTRLLQELKRASNMLGLDVPVSVEATHHGPTSLPAPITFIEIGSDETAWKDDLLGRAVAKAVSNSIKSYPKFGECAIGVGGGHYSEKFTNLMLNEGAMIGHIIPKYAMNEGMDPGMIKVCMERTFGKCSKAYVDWKGTPSKYKESIKTIEGIELVKV</sequence>
<evidence type="ECO:0000313" key="5">
    <source>
        <dbReference type="EMBL" id="TDA38730.1"/>
    </source>
</evidence>
<gene>
    <name evidence="4" type="primary">dtdA</name>
    <name evidence="5" type="ORF">DSO08_03735</name>
</gene>
<comment type="catalytic activity">
    <reaction evidence="4">
        <text>a D-aminoacyl-tRNA + H2O = a tRNA + a D-alpha-amino acid + H(+)</text>
        <dbReference type="Rhea" id="RHEA:13953"/>
        <dbReference type="Rhea" id="RHEA-COMP:10123"/>
        <dbReference type="Rhea" id="RHEA-COMP:10124"/>
        <dbReference type="ChEBI" id="CHEBI:15377"/>
        <dbReference type="ChEBI" id="CHEBI:15378"/>
        <dbReference type="ChEBI" id="CHEBI:59871"/>
        <dbReference type="ChEBI" id="CHEBI:78442"/>
        <dbReference type="ChEBI" id="CHEBI:79333"/>
        <dbReference type="EC" id="3.1.1.96"/>
    </reaction>
</comment>
<comment type="cofactor">
    <cofactor evidence="4">
        <name>Zn(2+)</name>
        <dbReference type="ChEBI" id="CHEBI:29105"/>
    </cofactor>
    <text evidence="4">Binds 2 Zn(2+) ions per subunit.</text>
</comment>
<evidence type="ECO:0000256" key="2">
    <source>
        <dbReference type="ARBA" id="ARBA00022801"/>
    </source>
</evidence>
<proteinExistence type="inferred from homology"/>
<protein>
    <recommendedName>
        <fullName evidence="4">D-aminoacyl-tRNA deacylase</fullName>
        <ecNumber evidence="4">3.1.1.96</ecNumber>
    </recommendedName>
</protein>
<dbReference type="SUPFAM" id="SSF142535">
    <property type="entry name" value="AF0625-like"/>
    <property type="match status" value="1"/>
</dbReference>
<dbReference type="GO" id="GO:0019478">
    <property type="term" value="P:D-amino acid catabolic process"/>
    <property type="evidence" value="ECO:0007669"/>
    <property type="project" value="UniProtKB-UniRule"/>
</dbReference>
<dbReference type="GO" id="GO:0051499">
    <property type="term" value="F:D-aminoacyl-tRNA deacylase activity"/>
    <property type="evidence" value="ECO:0007669"/>
    <property type="project" value="UniProtKB-UniRule"/>
</dbReference>
<dbReference type="Gene3D" id="3.40.630.50">
    <property type="entry name" value="AF0625-like"/>
    <property type="match status" value="1"/>
</dbReference>